<name>A0A8S5LGS0_9CAUD</name>
<proteinExistence type="predicted"/>
<sequence length="43" mass="5147">MKKAPLPGGQRRLRYLVVVSTSRFQRCHQRFQKVNDRQKWGCS</sequence>
<dbReference type="EMBL" id="BK014713">
    <property type="protein sequence ID" value="DAD69017.1"/>
    <property type="molecule type" value="Genomic_DNA"/>
</dbReference>
<protein>
    <submittedName>
        <fullName evidence="1">Uncharacterized protein</fullName>
    </submittedName>
</protein>
<organism evidence="1">
    <name type="scientific">Siphoviridae sp. ctDo63</name>
    <dbReference type="NCBI Taxonomy" id="2823571"/>
    <lineage>
        <taxon>Viruses</taxon>
        <taxon>Duplodnaviria</taxon>
        <taxon>Heunggongvirae</taxon>
        <taxon>Uroviricota</taxon>
        <taxon>Caudoviricetes</taxon>
    </lineage>
</organism>
<evidence type="ECO:0000313" key="1">
    <source>
        <dbReference type="EMBL" id="DAD69017.1"/>
    </source>
</evidence>
<accession>A0A8S5LGS0</accession>
<reference evidence="1" key="1">
    <citation type="journal article" date="2021" name="Proc. Natl. Acad. Sci. U.S.A.">
        <title>A Catalog of Tens of Thousands of Viruses from Human Metagenomes Reveals Hidden Associations with Chronic Diseases.</title>
        <authorList>
            <person name="Tisza M.J."/>
            <person name="Buck C.B."/>
        </authorList>
    </citation>
    <scope>NUCLEOTIDE SEQUENCE</scope>
    <source>
        <strain evidence="1">CtDo63</strain>
    </source>
</reference>